<dbReference type="Proteomes" id="UP000318313">
    <property type="component" value="Chromosome"/>
</dbReference>
<reference evidence="1 2" key="1">
    <citation type="submission" date="2019-03" db="EMBL/GenBank/DDBJ databases">
        <title>Deep-cultivation of Planctomycetes and their phenomic and genomic characterization uncovers novel biology.</title>
        <authorList>
            <person name="Wiegand S."/>
            <person name="Jogler M."/>
            <person name="Boedeker C."/>
            <person name="Pinto D."/>
            <person name="Vollmers J."/>
            <person name="Rivas-Marin E."/>
            <person name="Kohn T."/>
            <person name="Peeters S.H."/>
            <person name="Heuer A."/>
            <person name="Rast P."/>
            <person name="Oberbeckmann S."/>
            <person name="Bunk B."/>
            <person name="Jeske O."/>
            <person name="Meyerdierks A."/>
            <person name="Storesund J.E."/>
            <person name="Kallscheuer N."/>
            <person name="Luecker S."/>
            <person name="Lage O.M."/>
            <person name="Pohl T."/>
            <person name="Merkel B.J."/>
            <person name="Hornburger P."/>
            <person name="Mueller R.-W."/>
            <person name="Bruemmer F."/>
            <person name="Labrenz M."/>
            <person name="Spormann A.M."/>
            <person name="Op den Camp H."/>
            <person name="Overmann J."/>
            <person name="Amann R."/>
            <person name="Jetten M.S.M."/>
            <person name="Mascher T."/>
            <person name="Medema M.H."/>
            <person name="Devos D.P."/>
            <person name="Kaster A.-K."/>
            <person name="Ovreas L."/>
            <person name="Rohde M."/>
            <person name="Galperin M.Y."/>
            <person name="Jogler C."/>
        </authorList>
    </citation>
    <scope>NUCLEOTIDE SEQUENCE [LARGE SCALE GENOMIC DNA]</scope>
    <source>
        <strain evidence="1 2">Enr17</strain>
    </source>
</reference>
<accession>A0A518IGH8</accession>
<evidence type="ECO:0000313" key="2">
    <source>
        <dbReference type="Proteomes" id="UP000318313"/>
    </source>
</evidence>
<dbReference type="EMBL" id="CP037452">
    <property type="protein sequence ID" value="QDV52194.1"/>
    <property type="molecule type" value="Genomic_DNA"/>
</dbReference>
<sequence>MKKAIWVPYGGVWGYVPFCNGTINWVLDNAEIEKLKILAKVIVDARFLITFLAKSKDTLICLGISEKDIELQISKAQDLEEFAMAYGRAILEYIPQGYSNPGTVRTFDFAEYEGRKPWIKKLLQVGLEGFVIGLDVGLAEGVNMMPFGLRTAMKARRLNTPLGAFHKAADVIRKFAGKYGDDIFCQGGRAKGRLSDFDFAVRVSPKEFEEIVRKRFGNPNPGSAKFKTMQMALKRGRIHAGEAGFKSLKKELVKILGDYVDPKILKKVDISIVRRGGLFDRGPRVPILP</sequence>
<proteinExistence type="predicted"/>
<name>A0A518IGH8_9PLAN</name>
<organism evidence="1 2">
    <name type="scientific">Gimesia fumaroli</name>
    <dbReference type="NCBI Taxonomy" id="2527976"/>
    <lineage>
        <taxon>Bacteria</taxon>
        <taxon>Pseudomonadati</taxon>
        <taxon>Planctomycetota</taxon>
        <taxon>Planctomycetia</taxon>
        <taxon>Planctomycetales</taxon>
        <taxon>Planctomycetaceae</taxon>
        <taxon>Gimesia</taxon>
    </lineage>
</organism>
<dbReference type="OrthoDB" id="4981820at2"/>
<evidence type="ECO:0000313" key="1">
    <source>
        <dbReference type="EMBL" id="QDV52194.1"/>
    </source>
</evidence>
<keyword evidence="2" id="KW-1185">Reference proteome</keyword>
<gene>
    <name evidence="1" type="ORF">Enr17x_42540</name>
</gene>
<dbReference type="KEGG" id="gfm:Enr17x_42540"/>
<dbReference type="RefSeq" id="WP_145311546.1">
    <property type="nucleotide sequence ID" value="NZ_CP037452.1"/>
</dbReference>
<protein>
    <submittedName>
        <fullName evidence="1">Uncharacterized protein</fullName>
    </submittedName>
</protein>
<dbReference type="AlphaFoldDB" id="A0A518IGH8"/>